<accession>A0A4Y2FCL9</accession>
<evidence type="ECO:0000256" key="1">
    <source>
        <dbReference type="SAM" id="MobiDB-lite"/>
    </source>
</evidence>
<dbReference type="AlphaFoldDB" id="A0A4Y2FCL9"/>
<evidence type="ECO:0000313" key="2">
    <source>
        <dbReference type="EMBL" id="GBM39263.1"/>
    </source>
</evidence>
<protein>
    <submittedName>
        <fullName evidence="2">Uncharacterized protein</fullName>
    </submittedName>
</protein>
<name>A0A4Y2FCL9_ARAVE</name>
<keyword evidence="3" id="KW-1185">Reference proteome</keyword>
<proteinExistence type="predicted"/>
<evidence type="ECO:0000313" key="3">
    <source>
        <dbReference type="Proteomes" id="UP000499080"/>
    </source>
</evidence>
<reference evidence="2 3" key="1">
    <citation type="journal article" date="2019" name="Sci. Rep.">
        <title>Orb-weaving spider Araneus ventricosus genome elucidates the spidroin gene catalogue.</title>
        <authorList>
            <person name="Kono N."/>
            <person name="Nakamura H."/>
            <person name="Ohtoshi R."/>
            <person name="Moran D.A.P."/>
            <person name="Shinohara A."/>
            <person name="Yoshida Y."/>
            <person name="Fujiwara M."/>
            <person name="Mori M."/>
            <person name="Tomita M."/>
            <person name="Arakawa K."/>
        </authorList>
    </citation>
    <scope>NUCLEOTIDE SEQUENCE [LARGE SCALE GENOMIC DNA]</scope>
</reference>
<organism evidence="2 3">
    <name type="scientific">Araneus ventricosus</name>
    <name type="common">Orbweaver spider</name>
    <name type="synonym">Epeira ventricosa</name>
    <dbReference type="NCBI Taxonomy" id="182803"/>
    <lineage>
        <taxon>Eukaryota</taxon>
        <taxon>Metazoa</taxon>
        <taxon>Ecdysozoa</taxon>
        <taxon>Arthropoda</taxon>
        <taxon>Chelicerata</taxon>
        <taxon>Arachnida</taxon>
        <taxon>Araneae</taxon>
        <taxon>Araneomorphae</taxon>
        <taxon>Entelegynae</taxon>
        <taxon>Araneoidea</taxon>
        <taxon>Araneidae</taxon>
        <taxon>Araneus</taxon>
    </lineage>
</organism>
<sequence length="145" mass="16398">MFDFATRGNPPSLATTRLTTRFEATRGLFWDGPRNFVPWSDGEDRRLSWQAFMPHQREGILPLRMIYSAAGPIHCGSLVKSGFEPGALRPQGRDLTTRPPRARFSYSSKNGKSEVTRRPTLAGTVQKFDRLSRIDKVSQFSPNLN</sequence>
<dbReference type="Proteomes" id="UP000499080">
    <property type="component" value="Unassembled WGS sequence"/>
</dbReference>
<gene>
    <name evidence="2" type="ORF">AVEN_140314_1</name>
</gene>
<comment type="caution">
    <text evidence="2">The sequence shown here is derived from an EMBL/GenBank/DDBJ whole genome shotgun (WGS) entry which is preliminary data.</text>
</comment>
<feature type="region of interest" description="Disordered" evidence="1">
    <location>
        <begin position="86"/>
        <end position="121"/>
    </location>
</feature>
<dbReference type="EMBL" id="BGPR01000891">
    <property type="protein sequence ID" value="GBM39263.1"/>
    <property type="molecule type" value="Genomic_DNA"/>
</dbReference>